<dbReference type="Proteomes" id="UP001596997">
    <property type="component" value="Unassembled WGS sequence"/>
</dbReference>
<dbReference type="SUPFAM" id="SSF54637">
    <property type="entry name" value="Thioesterase/thiol ester dehydrase-isomerase"/>
    <property type="match status" value="1"/>
</dbReference>
<organism evidence="1 2">
    <name type="scientific">Pseudofulvibacter geojedonensis</name>
    <dbReference type="NCBI Taxonomy" id="1123758"/>
    <lineage>
        <taxon>Bacteria</taxon>
        <taxon>Pseudomonadati</taxon>
        <taxon>Bacteroidota</taxon>
        <taxon>Flavobacteriia</taxon>
        <taxon>Flavobacteriales</taxon>
        <taxon>Flavobacteriaceae</taxon>
        <taxon>Pseudofulvibacter</taxon>
    </lineage>
</organism>
<sequence>MKISPRKINLFLLAKLPSAFLCGVRLKSISNAICVTSVKYRWINQNPFNSLYFAVQAMASELSTGALVLKKIQESGNKISMLVTHNTGSYSKKAVGRITFTCSDGDLINDAIKKAIETKEGQKITLTSVGIDNEGDEVGKYTYEWSIKAK</sequence>
<evidence type="ECO:0000313" key="2">
    <source>
        <dbReference type="Proteomes" id="UP001596997"/>
    </source>
</evidence>
<evidence type="ECO:0000313" key="1">
    <source>
        <dbReference type="EMBL" id="MFD0965027.1"/>
    </source>
</evidence>
<name>A0ABW3I6B1_9FLAO</name>
<dbReference type="EMBL" id="JBHTJM010000010">
    <property type="protein sequence ID" value="MFD0965027.1"/>
    <property type="molecule type" value="Genomic_DNA"/>
</dbReference>
<reference evidence="2" key="1">
    <citation type="journal article" date="2019" name="Int. J. Syst. Evol. Microbiol.">
        <title>The Global Catalogue of Microorganisms (GCM) 10K type strain sequencing project: providing services to taxonomists for standard genome sequencing and annotation.</title>
        <authorList>
            <consortium name="The Broad Institute Genomics Platform"/>
            <consortium name="The Broad Institute Genome Sequencing Center for Infectious Disease"/>
            <person name="Wu L."/>
            <person name="Ma J."/>
        </authorList>
    </citation>
    <scope>NUCLEOTIDE SEQUENCE [LARGE SCALE GENOMIC DNA]</scope>
    <source>
        <strain evidence="2">CCUG 62114</strain>
    </source>
</reference>
<dbReference type="InterPro" id="IPR029069">
    <property type="entry name" value="HotDog_dom_sf"/>
</dbReference>
<proteinExistence type="predicted"/>
<comment type="caution">
    <text evidence="1">The sequence shown here is derived from an EMBL/GenBank/DDBJ whole genome shotgun (WGS) entry which is preliminary data.</text>
</comment>
<dbReference type="RefSeq" id="WP_377716774.1">
    <property type="nucleotide sequence ID" value="NZ_JBHTJM010000010.1"/>
</dbReference>
<protein>
    <submittedName>
        <fullName evidence="1">Thioesterase</fullName>
    </submittedName>
</protein>
<accession>A0ABW3I6B1</accession>
<keyword evidence="2" id="KW-1185">Reference proteome</keyword>
<dbReference type="Gene3D" id="3.10.129.10">
    <property type="entry name" value="Hotdog Thioesterase"/>
    <property type="match status" value="1"/>
</dbReference>
<gene>
    <name evidence="1" type="ORF">ACFQ1O_13505</name>
</gene>